<organism evidence="8 9">
    <name type="scientific">Aeoliella straminimaris</name>
    <dbReference type="NCBI Taxonomy" id="2954799"/>
    <lineage>
        <taxon>Bacteria</taxon>
        <taxon>Pseudomonadati</taxon>
        <taxon>Planctomycetota</taxon>
        <taxon>Planctomycetia</taxon>
        <taxon>Pirellulales</taxon>
        <taxon>Lacipirellulaceae</taxon>
        <taxon>Aeoliella</taxon>
    </lineage>
</organism>
<feature type="domain" description="RNA polymerase sigma factor 70 region 4 type 2" evidence="7">
    <location>
        <begin position="151"/>
        <end position="203"/>
    </location>
</feature>
<evidence type="ECO:0000256" key="4">
    <source>
        <dbReference type="ARBA" id="ARBA00023125"/>
    </source>
</evidence>
<reference evidence="8" key="1">
    <citation type="submission" date="2022-06" db="EMBL/GenBank/DDBJ databases">
        <title>Aeoliella straminimaris, a novel planctomycete from sediments.</title>
        <authorList>
            <person name="Vitorino I.R."/>
            <person name="Lage O.M."/>
        </authorList>
    </citation>
    <scope>NUCLEOTIDE SEQUENCE</scope>
    <source>
        <strain evidence="8">ICT_H6.2</strain>
    </source>
</reference>
<dbReference type="InterPro" id="IPR014284">
    <property type="entry name" value="RNA_pol_sigma-70_dom"/>
</dbReference>
<dbReference type="Pfam" id="PF08281">
    <property type="entry name" value="Sigma70_r4_2"/>
    <property type="match status" value="1"/>
</dbReference>
<comment type="similarity">
    <text evidence="1">Belongs to the sigma-70 factor family. ECF subfamily.</text>
</comment>
<dbReference type="EMBL" id="JAMXLR010000018">
    <property type="protein sequence ID" value="MCO6043123.1"/>
    <property type="molecule type" value="Genomic_DNA"/>
</dbReference>
<evidence type="ECO:0000256" key="1">
    <source>
        <dbReference type="ARBA" id="ARBA00010641"/>
    </source>
</evidence>
<dbReference type="Proteomes" id="UP001155241">
    <property type="component" value="Unassembled WGS sequence"/>
</dbReference>
<dbReference type="InterPro" id="IPR039425">
    <property type="entry name" value="RNA_pol_sigma-70-like"/>
</dbReference>
<dbReference type="InterPro" id="IPR013249">
    <property type="entry name" value="RNA_pol_sigma70_r4_t2"/>
</dbReference>
<accession>A0A9X2JG44</accession>
<keyword evidence="9" id="KW-1185">Reference proteome</keyword>
<keyword evidence="2" id="KW-0805">Transcription regulation</keyword>
<keyword evidence="3" id="KW-0731">Sigma factor</keyword>
<dbReference type="Pfam" id="PF04542">
    <property type="entry name" value="Sigma70_r2"/>
    <property type="match status" value="1"/>
</dbReference>
<evidence type="ECO:0000313" key="8">
    <source>
        <dbReference type="EMBL" id="MCO6043123.1"/>
    </source>
</evidence>
<dbReference type="SUPFAM" id="SSF88659">
    <property type="entry name" value="Sigma3 and sigma4 domains of RNA polymerase sigma factors"/>
    <property type="match status" value="1"/>
</dbReference>
<evidence type="ECO:0000313" key="9">
    <source>
        <dbReference type="Proteomes" id="UP001155241"/>
    </source>
</evidence>
<dbReference type="NCBIfam" id="TIGR02937">
    <property type="entry name" value="sigma70-ECF"/>
    <property type="match status" value="1"/>
</dbReference>
<evidence type="ECO:0000259" key="7">
    <source>
        <dbReference type="Pfam" id="PF08281"/>
    </source>
</evidence>
<proteinExistence type="inferred from homology"/>
<keyword evidence="5" id="KW-0804">Transcription</keyword>
<comment type="caution">
    <text evidence="8">The sequence shown here is derived from an EMBL/GenBank/DDBJ whole genome shotgun (WGS) entry which is preliminary data.</text>
</comment>
<dbReference type="GO" id="GO:0006352">
    <property type="term" value="P:DNA-templated transcription initiation"/>
    <property type="evidence" value="ECO:0007669"/>
    <property type="project" value="InterPro"/>
</dbReference>
<feature type="domain" description="RNA polymerase sigma-70 region 2" evidence="6">
    <location>
        <begin position="56"/>
        <end position="107"/>
    </location>
</feature>
<evidence type="ECO:0000259" key="6">
    <source>
        <dbReference type="Pfam" id="PF04542"/>
    </source>
</evidence>
<dbReference type="Gene3D" id="1.10.10.10">
    <property type="entry name" value="Winged helix-like DNA-binding domain superfamily/Winged helix DNA-binding domain"/>
    <property type="match status" value="1"/>
</dbReference>
<dbReference type="InterPro" id="IPR007627">
    <property type="entry name" value="RNA_pol_sigma70_r2"/>
</dbReference>
<dbReference type="PANTHER" id="PTHR43133:SF8">
    <property type="entry name" value="RNA POLYMERASE SIGMA FACTOR HI_1459-RELATED"/>
    <property type="match status" value="1"/>
</dbReference>
<dbReference type="InterPro" id="IPR013324">
    <property type="entry name" value="RNA_pol_sigma_r3/r4-like"/>
</dbReference>
<dbReference type="PANTHER" id="PTHR43133">
    <property type="entry name" value="RNA POLYMERASE ECF-TYPE SIGMA FACTO"/>
    <property type="match status" value="1"/>
</dbReference>
<dbReference type="InterPro" id="IPR036388">
    <property type="entry name" value="WH-like_DNA-bd_sf"/>
</dbReference>
<evidence type="ECO:0000256" key="2">
    <source>
        <dbReference type="ARBA" id="ARBA00023015"/>
    </source>
</evidence>
<dbReference type="AlphaFoldDB" id="A0A9X2JG44"/>
<gene>
    <name evidence="8" type="ORF">NG895_04330</name>
</gene>
<dbReference type="GO" id="GO:0003677">
    <property type="term" value="F:DNA binding"/>
    <property type="evidence" value="ECO:0007669"/>
    <property type="project" value="UniProtKB-KW"/>
</dbReference>
<name>A0A9X2JG44_9BACT</name>
<protein>
    <submittedName>
        <fullName evidence="8">Sigma-70 family RNA polymerase sigma factor</fullName>
    </submittedName>
</protein>
<dbReference type="GO" id="GO:0016987">
    <property type="term" value="F:sigma factor activity"/>
    <property type="evidence" value="ECO:0007669"/>
    <property type="project" value="UniProtKB-KW"/>
</dbReference>
<dbReference type="Gene3D" id="1.10.1740.10">
    <property type="match status" value="1"/>
</dbReference>
<evidence type="ECO:0000256" key="5">
    <source>
        <dbReference type="ARBA" id="ARBA00023163"/>
    </source>
</evidence>
<evidence type="ECO:0000256" key="3">
    <source>
        <dbReference type="ARBA" id="ARBA00023082"/>
    </source>
</evidence>
<dbReference type="SUPFAM" id="SSF88946">
    <property type="entry name" value="Sigma2 domain of RNA polymerase sigma factors"/>
    <property type="match status" value="1"/>
</dbReference>
<dbReference type="InterPro" id="IPR013325">
    <property type="entry name" value="RNA_pol_sigma_r2"/>
</dbReference>
<dbReference type="CDD" id="cd06171">
    <property type="entry name" value="Sigma70_r4"/>
    <property type="match status" value="1"/>
</dbReference>
<keyword evidence="4" id="KW-0238">DNA-binding</keyword>
<sequence length="211" mass="23991">MKTPVPAESRQAVDDPWSGTVAAACEGSRAAQGRLFADLRKYLRSRAGVVLDRELQVKVSPSDLVQETLMEAYRAFDKFEGKTRGELILWLQGILKNQVKMAHRRYRGTGKRDMRREERVDYRGSRASRWSPVDGAATTPSGQMHKNEQVERLERAIAKLPPRQEQVVRLRNELRLTFEEAGKVLGCSAGAAEKLWTRAVDRLTRELNDEK</sequence>